<sequence>MRTRLVRSERGAISAMIVTLIVMLFMLAGLVIDGGFAINARQRIFDDAEQAARAAANQIDLEALRETGQVVLLEADAEAAGRAYMTARGYDAGRVQVDAAAGEVTVTASDTVETSLLQLIFIDSFDIEGTATSRPAVGIVGEN</sequence>
<evidence type="ECO:0000256" key="1">
    <source>
        <dbReference type="SAM" id="Phobius"/>
    </source>
</evidence>
<keyword evidence="1" id="KW-0812">Transmembrane</keyword>
<name>A0A7W9LJ11_9ACTN</name>
<dbReference type="InterPro" id="IPR028087">
    <property type="entry name" value="Tad_N"/>
</dbReference>
<gene>
    <name evidence="3" type="ORF">HD601_000123</name>
</gene>
<keyword evidence="1" id="KW-0472">Membrane</keyword>
<protein>
    <submittedName>
        <fullName evidence="3">Flp pilus assembly protein TadG</fullName>
    </submittedName>
</protein>
<evidence type="ECO:0000313" key="3">
    <source>
        <dbReference type="EMBL" id="MBB5785548.1"/>
    </source>
</evidence>
<keyword evidence="1" id="KW-1133">Transmembrane helix</keyword>
<dbReference type="RefSeq" id="WP_184818368.1">
    <property type="nucleotide sequence ID" value="NZ_JACHMM010000001.1"/>
</dbReference>
<organism evidence="3 4">
    <name type="scientific">Jiangella mangrovi</name>
    <dbReference type="NCBI Taxonomy" id="1524084"/>
    <lineage>
        <taxon>Bacteria</taxon>
        <taxon>Bacillati</taxon>
        <taxon>Actinomycetota</taxon>
        <taxon>Actinomycetes</taxon>
        <taxon>Jiangellales</taxon>
        <taxon>Jiangellaceae</taxon>
        <taxon>Jiangella</taxon>
    </lineage>
</organism>
<reference evidence="3 4" key="1">
    <citation type="submission" date="2020-08" db="EMBL/GenBank/DDBJ databases">
        <title>Sequencing the genomes of 1000 actinobacteria strains.</title>
        <authorList>
            <person name="Klenk H.-P."/>
        </authorList>
    </citation>
    <scope>NUCLEOTIDE SEQUENCE [LARGE SCALE GENOMIC DNA]</scope>
    <source>
        <strain evidence="3 4">DSM 102122</strain>
    </source>
</reference>
<feature type="transmembrane region" description="Helical" evidence="1">
    <location>
        <begin position="12"/>
        <end position="32"/>
    </location>
</feature>
<feature type="domain" description="Putative Flp pilus-assembly TadG-like N-terminal" evidence="2">
    <location>
        <begin position="11"/>
        <end position="57"/>
    </location>
</feature>
<dbReference type="EMBL" id="JACHMM010000001">
    <property type="protein sequence ID" value="MBB5785548.1"/>
    <property type="molecule type" value="Genomic_DNA"/>
</dbReference>
<keyword evidence="4" id="KW-1185">Reference proteome</keyword>
<dbReference type="Pfam" id="PF13400">
    <property type="entry name" value="Tad"/>
    <property type="match status" value="1"/>
</dbReference>
<proteinExistence type="predicted"/>
<comment type="caution">
    <text evidence="3">The sequence shown here is derived from an EMBL/GenBank/DDBJ whole genome shotgun (WGS) entry which is preliminary data.</text>
</comment>
<dbReference type="Proteomes" id="UP000542813">
    <property type="component" value="Unassembled WGS sequence"/>
</dbReference>
<evidence type="ECO:0000313" key="4">
    <source>
        <dbReference type="Proteomes" id="UP000542813"/>
    </source>
</evidence>
<dbReference type="AlphaFoldDB" id="A0A7W9LJ11"/>
<accession>A0A7W9LJ11</accession>
<evidence type="ECO:0000259" key="2">
    <source>
        <dbReference type="Pfam" id="PF13400"/>
    </source>
</evidence>